<reference evidence="6" key="2">
    <citation type="submission" date="2023-01" db="EMBL/GenBank/DDBJ databases">
        <authorList>
            <person name="Petersen C."/>
        </authorList>
    </citation>
    <scope>NUCLEOTIDE SEQUENCE</scope>
    <source>
        <strain evidence="6">IBT 17514</strain>
    </source>
</reference>
<feature type="region of interest" description="Disordered" evidence="4">
    <location>
        <begin position="553"/>
        <end position="578"/>
    </location>
</feature>
<dbReference type="CDD" id="cd02576">
    <property type="entry name" value="PseudoU_synth_ScPUS7"/>
    <property type="match status" value="1"/>
</dbReference>
<feature type="compositionally biased region" description="Gly residues" evidence="4">
    <location>
        <begin position="565"/>
        <end position="574"/>
    </location>
</feature>
<evidence type="ECO:0000256" key="2">
    <source>
        <dbReference type="ARBA" id="ARBA00009003"/>
    </source>
</evidence>
<dbReference type="InterPro" id="IPR020103">
    <property type="entry name" value="PsdUridine_synth_cat_dom_sf"/>
</dbReference>
<comment type="similarity">
    <text evidence="2">Belongs to the glycosyltransferase 32 family.</text>
</comment>
<evidence type="ECO:0000259" key="5">
    <source>
        <dbReference type="PROSITE" id="PS50984"/>
    </source>
</evidence>
<dbReference type="SUPFAM" id="SSF53448">
    <property type="entry name" value="Nucleotide-diphospho-sugar transferases"/>
    <property type="match status" value="1"/>
</dbReference>
<keyword evidence="3" id="KW-0413">Isomerase</keyword>
<dbReference type="SUPFAM" id="SSF55120">
    <property type="entry name" value="Pseudouridine synthase"/>
    <property type="match status" value="1"/>
</dbReference>
<sequence length="1065" mass="119479">MNTRPEIPNDEQPHYLHRSKFRTEPDIEYELRLSSAMREIENKERDIHGDNEASDILWQMLLKDKPTRENRGQDSLLMEERNAEWTYKLITGDWADEFVTITLTSIPGLASLYHSYPHFVQQSDLLRYLILWYFGGYYADIDVIPARSINECPAIQESIQKNSSDVSLILGIEIDEPFASSKEMKFWHWIRRYGFVQYTMYATRRFSPLLREVIVRVISHTKRHFDESNIFLGPQYNEMTTLEITGPGVFTDAILDVLSESLPDSHAFVTESINADIGIGDLDSPKKRVSWAPFHHLQDSLCVEGSEAKSGKDFGGLCILPVNVWASGQRHSNSGSFNSADACTNHRFGEVVESPRKRQKTEDVSATEGTAEFLPKPDVVEEVRPGNAKEREVGITELVTADIEGIAGILKKRYTDFLVNEIMPSGDVVHLRNSSVPKSISANKHQSQQQAAASEEEKAAAKTEDTPEAEFKVSDTDKASLCELLGEENTNALIDMHARAMANRKGRPAEFGSVTSVITDRDQRTKIHQTIRAVFKSQLDSIADGEGNLTISAASNRFNRAPQGGRPGRPGPNGGPRFSWDELGGQYLHFTIYKENKDTMEVISFLARQMKMNAKNFQFAGTKDRRGVTAQRACVLRVQAERLAKMNAILRNVRLGDFEYRKHGLDLGDLYGNEFVITLRDCKFAGLNLQEPQAAIAKASELVESSLKNLHERGYFNYYGLQRFGTFSTRTDAVGLKMLQDDFEGACKAILHFSPHVLEAAQEGEESTALIGRDDKARALGIHIFQTTGNTSKALTELPGKFSAETSIIRHLGRSKNDYFGALQAIPRNLRLMYVHAYQSLVWNFAASERWRLYGDKVVEGDLVIVQEHRDKEGGQAENDDTIDADGEVIIVPQGQDSANAADDMFTRARALTAAEAASGQYTVFDIVLPLTGYDIIYPANKVADFYRDFMASDKGGGLDPLNMRRKWKDSSLSGSYRKIFSRMGPAYSFDIKLYSDEDQQFVKTDLDNMQQNSESAEATADGQTGDKLAVVVKFQLGQSQYATMALRELSKGNVQEWKPEMVSR</sequence>
<dbReference type="FunFam" id="3.30.2350.20:FF:000009">
    <property type="entry name" value="Pseudouridine synthase TruD/Pus7, putative"/>
    <property type="match status" value="1"/>
</dbReference>
<dbReference type="InterPro" id="IPR011760">
    <property type="entry name" value="PsdUridine_synth_TruD_insert"/>
</dbReference>
<comment type="caution">
    <text evidence="6">The sequence shown here is derived from an EMBL/GenBank/DDBJ whole genome shotgun (WGS) entry which is preliminary data.</text>
</comment>
<feature type="compositionally biased region" description="Basic and acidic residues" evidence="4">
    <location>
        <begin position="455"/>
        <end position="474"/>
    </location>
</feature>
<protein>
    <recommendedName>
        <fullName evidence="5">TRUD domain-containing protein</fullName>
    </recommendedName>
</protein>
<evidence type="ECO:0000256" key="1">
    <source>
        <dbReference type="ARBA" id="ARBA00007953"/>
    </source>
</evidence>
<dbReference type="Proteomes" id="UP001215712">
    <property type="component" value="Unassembled WGS sequence"/>
</dbReference>
<dbReference type="Pfam" id="PF01142">
    <property type="entry name" value="TruD"/>
    <property type="match status" value="1"/>
</dbReference>
<accession>A0AAD6MR92</accession>
<dbReference type="InterPro" id="IPR042214">
    <property type="entry name" value="TruD_catalytic"/>
</dbReference>
<feature type="region of interest" description="Disordered" evidence="4">
    <location>
        <begin position="439"/>
        <end position="474"/>
    </location>
</feature>
<keyword evidence="7" id="KW-1185">Reference proteome</keyword>
<evidence type="ECO:0000256" key="3">
    <source>
        <dbReference type="ARBA" id="ARBA00023235"/>
    </source>
</evidence>
<dbReference type="FunFam" id="3.30.2350.20:FF:000007">
    <property type="entry name" value="PUS7p Pseudouridine synthase"/>
    <property type="match status" value="1"/>
</dbReference>
<comment type="similarity">
    <text evidence="1">Belongs to the pseudouridine synthase TruD family.</text>
</comment>
<dbReference type="AlphaFoldDB" id="A0AAD6MR92"/>
<evidence type="ECO:0000313" key="7">
    <source>
        <dbReference type="Proteomes" id="UP001215712"/>
    </source>
</evidence>
<gene>
    <name evidence="6" type="ORF">N7493_011393</name>
</gene>
<evidence type="ECO:0000256" key="4">
    <source>
        <dbReference type="SAM" id="MobiDB-lite"/>
    </source>
</evidence>
<dbReference type="PROSITE" id="PS50984">
    <property type="entry name" value="TRUD"/>
    <property type="match status" value="1"/>
</dbReference>
<reference evidence="6" key="1">
    <citation type="journal article" date="2023" name="IMA Fungus">
        <title>Comparative genomic study of the Penicillium genus elucidates a diverse pangenome and 15 lateral gene transfer events.</title>
        <authorList>
            <person name="Petersen C."/>
            <person name="Sorensen T."/>
            <person name="Nielsen M.R."/>
            <person name="Sondergaard T.E."/>
            <person name="Sorensen J.L."/>
            <person name="Fitzpatrick D.A."/>
            <person name="Frisvad J.C."/>
            <person name="Nielsen K.L."/>
        </authorList>
    </citation>
    <scope>NUCLEOTIDE SEQUENCE</scope>
    <source>
        <strain evidence="6">IBT 17514</strain>
    </source>
</reference>
<proteinExistence type="inferred from homology"/>
<dbReference type="NCBIfam" id="TIGR00094">
    <property type="entry name" value="tRNA_TruD_broad"/>
    <property type="match status" value="1"/>
</dbReference>
<evidence type="ECO:0000313" key="6">
    <source>
        <dbReference type="EMBL" id="KAJ5704255.1"/>
    </source>
</evidence>
<organism evidence="6 7">
    <name type="scientific">Penicillium malachiteum</name>
    <dbReference type="NCBI Taxonomy" id="1324776"/>
    <lineage>
        <taxon>Eukaryota</taxon>
        <taxon>Fungi</taxon>
        <taxon>Dikarya</taxon>
        <taxon>Ascomycota</taxon>
        <taxon>Pezizomycotina</taxon>
        <taxon>Eurotiomycetes</taxon>
        <taxon>Eurotiomycetidae</taxon>
        <taxon>Eurotiales</taxon>
        <taxon>Aspergillaceae</taxon>
        <taxon>Penicillium</taxon>
    </lineage>
</organism>
<dbReference type="GO" id="GO:0003723">
    <property type="term" value="F:RNA binding"/>
    <property type="evidence" value="ECO:0007669"/>
    <property type="project" value="InterPro"/>
</dbReference>
<dbReference type="InterPro" id="IPR007577">
    <property type="entry name" value="GlycoTrfase_DXD_sugar-bd_CS"/>
</dbReference>
<dbReference type="GO" id="GO:0009982">
    <property type="term" value="F:pseudouridine synthase activity"/>
    <property type="evidence" value="ECO:0007669"/>
    <property type="project" value="InterPro"/>
</dbReference>
<dbReference type="EMBL" id="JAQJAN010000020">
    <property type="protein sequence ID" value="KAJ5704255.1"/>
    <property type="molecule type" value="Genomic_DNA"/>
</dbReference>
<dbReference type="GO" id="GO:1901135">
    <property type="term" value="P:carbohydrate derivative metabolic process"/>
    <property type="evidence" value="ECO:0007669"/>
    <property type="project" value="UniProtKB-ARBA"/>
</dbReference>
<dbReference type="Pfam" id="PF04488">
    <property type="entry name" value="Gly_transf_sug"/>
    <property type="match status" value="1"/>
</dbReference>
<dbReference type="Gene3D" id="3.90.550.20">
    <property type="match status" value="1"/>
</dbReference>
<dbReference type="InterPro" id="IPR029044">
    <property type="entry name" value="Nucleotide-diphossugar_trans"/>
</dbReference>
<dbReference type="PANTHER" id="PTHR13326:SF21">
    <property type="entry name" value="PSEUDOURIDYLATE SYNTHASE PUS7L"/>
    <property type="match status" value="1"/>
</dbReference>
<dbReference type="InterPro" id="IPR001656">
    <property type="entry name" value="PsdUridine_synth_TruD"/>
</dbReference>
<dbReference type="Gene3D" id="3.30.2350.20">
    <property type="entry name" value="TruD, catalytic domain"/>
    <property type="match status" value="2"/>
</dbReference>
<dbReference type="GO" id="GO:0005634">
    <property type="term" value="C:nucleus"/>
    <property type="evidence" value="ECO:0007669"/>
    <property type="project" value="TreeGrafter"/>
</dbReference>
<dbReference type="PANTHER" id="PTHR13326">
    <property type="entry name" value="TRNA PSEUDOURIDINE SYNTHASE D"/>
    <property type="match status" value="1"/>
</dbReference>
<feature type="domain" description="TRUD" evidence="5">
    <location>
        <begin position="714"/>
        <end position="983"/>
    </location>
</feature>
<name>A0AAD6MR92_9EURO</name>
<dbReference type="GO" id="GO:0001522">
    <property type="term" value="P:pseudouridine synthesis"/>
    <property type="evidence" value="ECO:0007669"/>
    <property type="project" value="InterPro"/>
</dbReference>